<evidence type="ECO:0000256" key="2">
    <source>
        <dbReference type="ARBA" id="ARBA00022485"/>
    </source>
</evidence>
<keyword evidence="6" id="KW-0411">Iron-sulfur</keyword>
<accession>A0A6H1ZAJ0</accession>
<protein>
    <recommendedName>
        <fullName evidence="7">Elp3/MiaA/NifB-like radical SAM core domain-containing protein</fullName>
    </recommendedName>
</protein>
<dbReference type="PROSITE" id="PS01278">
    <property type="entry name" value="MTTASE_RADICAL"/>
    <property type="match status" value="1"/>
</dbReference>
<dbReference type="GO" id="GO:0003824">
    <property type="term" value="F:catalytic activity"/>
    <property type="evidence" value="ECO:0007669"/>
    <property type="project" value="InterPro"/>
</dbReference>
<dbReference type="GO" id="GO:0051539">
    <property type="term" value="F:4 iron, 4 sulfur cluster binding"/>
    <property type="evidence" value="ECO:0007669"/>
    <property type="project" value="InterPro"/>
</dbReference>
<reference evidence="8" key="1">
    <citation type="submission" date="2020-03" db="EMBL/GenBank/DDBJ databases">
        <title>The deep terrestrial virosphere.</title>
        <authorList>
            <person name="Holmfeldt K."/>
            <person name="Nilsson E."/>
            <person name="Simone D."/>
            <person name="Lopez-Fernandez M."/>
            <person name="Wu X."/>
            <person name="de Brujin I."/>
            <person name="Lundin D."/>
            <person name="Andersson A."/>
            <person name="Bertilsson S."/>
            <person name="Dopson M."/>
        </authorList>
    </citation>
    <scope>NUCLEOTIDE SEQUENCE</scope>
    <source>
        <strain evidence="8">TM448A00111</strain>
        <strain evidence="9">TM448B00196</strain>
    </source>
</reference>
<dbReference type="InterPro" id="IPR058240">
    <property type="entry name" value="rSAM_sf"/>
</dbReference>
<dbReference type="AlphaFoldDB" id="A0A6H1ZAJ0"/>
<name>A0A6H1ZAJ0_9ZZZZ</name>
<keyword evidence="5" id="KW-0408">Iron</keyword>
<dbReference type="EMBL" id="MT143977">
    <property type="protein sequence ID" value="QJA44548.1"/>
    <property type="molecule type" value="Genomic_DNA"/>
</dbReference>
<evidence type="ECO:0000259" key="7">
    <source>
        <dbReference type="SMART" id="SM00729"/>
    </source>
</evidence>
<organism evidence="8">
    <name type="scientific">viral metagenome</name>
    <dbReference type="NCBI Taxonomy" id="1070528"/>
    <lineage>
        <taxon>unclassified sequences</taxon>
        <taxon>metagenomes</taxon>
        <taxon>organismal metagenomes</taxon>
    </lineage>
</organism>
<dbReference type="SMART" id="SM00729">
    <property type="entry name" value="Elp3"/>
    <property type="match status" value="1"/>
</dbReference>
<dbReference type="InterPro" id="IPR006638">
    <property type="entry name" value="Elp3/MiaA/NifB-like_rSAM"/>
</dbReference>
<dbReference type="EMBL" id="MT144598">
    <property type="protein sequence ID" value="QJH94264.1"/>
    <property type="molecule type" value="Genomic_DNA"/>
</dbReference>
<dbReference type="InterPro" id="IPR020612">
    <property type="entry name" value="Methylthiotransferase_CS"/>
</dbReference>
<evidence type="ECO:0000256" key="1">
    <source>
        <dbReference type="ARBA" id="ARBA00001966"/>
    </source>
</evidence>
<keyword evidence="2" id="KW-0004">4Fe-4S</keyword>
<dbReference type="SUPFAM" id="SSF102114">
    <property type="entry name" value="Radical SAM enzymes"/>
    <property type="match status" value="1"/>
</dbReference>
<keyword evidence="4" id="KW-0479">Metal-binding</keyword>
<evidence type="ECO:0000256" key="3">
    <source>
        <dbReference type="ARBA" id="ARBA00022691"/>
    </source>
</evidence>
<dbReference type="GO" id="GO:0046872">
    <property type="term" value="F:metal ion binding"/>
    <property type="evidence" value="ECO:0007669"/>
    <property type="project" value="UniProtKB-KW"/>
</dbReference>
<evidence type="ECO:0000313" key="9">
    <source>
        <dbReference type="EMBL" id="QJH94264.1"/>
    </source>
</evidence>
<evidence type="ECO:0000256" key="4">
    <source>
        <dbReference type="ARBA" id="ARBA00022723"/>
    </source>
</evidence>
<keyword evidence="3" id="KW-0949">S-adenosyl-L-methionine</keyword>
<evidence type="ECO:0000256" key="5">
    <source>
        <dbReference type="ARBA" id="ARBA00023004"/>
    </source>
</evidence>
<gene>
    <name evidence="8" type="ORF">TM448A00111_0051</name>
    <name evidence="9" type="ORF">TM448B00196_0051</name>
</gene>
<evidence type="ECO:0000256" key="6">
    <source>
        <dbReference type="ARBA" id="ARBA00023014"/>
    </source>
</evidence>
<proteinExistence type="predicted"/>
<evidence type="ECO:0000313" key="8">
    <source>
        <dbReference type="EMBL" id="QJA44548.1"/>
    </source>
</evidence>
<feature type="domain" description="Elp3/MiaA/NifB-like radical SAM core" evidence="7">
    <location>
        <begin position="76"/>
        <end position="261"/>
    </location>
</feature>
<sequence length="283" mass="32474">MTKGGWSGGLVEWTEGDTAFISAIFSWNAQKAYSLCVYYRELGFNVRCGGQAIYQNPKMFAEFDTNGTIDALSHHNPMAVFTSRGCIRKCSFCLVPKLEGDLVELDDWLVKPIVCDNNLLATSTSHFDKVIDRLLESRIRGIDFNQGLDARILTDYHAKRLAELPKGTIVRLALDNVATEKLYLSAFKRLRDAGIRSKQIRTYVLIGYKDTPEDARYRLEKVRGLSVLPNPMRYQPLDALRRNSHVGENWSNDLLIKYMRYWSNLNKVGGLTFDEWIRFERTQ</sequence>
<comment type="cofactor">
    <cofactor evidence="1">
        <name>[4Fe-4S] cluster</name>
        <dbReference type="ChEBI" id="CHEBI:49883"/>
    </cofactor>
</comment>